<feature type="compositionally biased region" description="Acidic residues" evidence="1">
    <location>
        <begin position="553"/>
        <end position="573"/>
    </location>
</feature>
<dbReference type="Proteomes" id="UP000283928">
    <property type="component" value="Unassembled WGS sequence"/>
</dbReference>
<keyword evidence="2" id="KW-0732">Signal</keyword>
<sequence>MFIYLHKSQNGRRFIMNRTRQILKKSAAAVLCASLILSGSSTAFAAGSYQETEKAALNKLTDGIPETWDTYLENYKKSAAGSKSNMTLKVEDTGRALIGALMGGTDVSWLQSISLDSNISIKDGVEAIVSSVLLNDNKLCDFNVYMDLANMMEYIQIPELSDSYMKAPVSSDSEENSEEAQQFLNTYMTTLSDLTSVLPDSKTLSTLLDRYGNIIIDSFEEGSSVEESVSVDGISEECTAYGGIISEKSAYTIVEKVLTTAKDDEEIKALFDQWSDDASNEENQYKDFQNLITDALDDMNRDDEGSTENEAFSSKVWVNGDGKIVGRQFGITDGTDTTPVFTWKAPSEGEDSALLLELAADDSSFTFTGSGKTADGLLNGDYILAVNGTETVDINVENLETKPAKAGYYNGTFNISFPAAETDSSDSEAGESTEDDTDTSATDMLAGFGAVIKLTSDADADTSTLDLTVTTSGAALATLSITGSYGEGVEIPDFASLDKTYDATDDEAMTEYLTEINWDTFLANVKAAGVPDELATQLEDVLKAAVESASQPAEEENADTETDTDTTAEDDAA</sequence>
<evidence type="ECO:0008006" key="9">
    <source>
        <dbReference type="Google" id="ProtNLM"/>
    </source>
</evidence>
<proteinExistence type="predicted"/>
<evidence type="ECO:0000256" key="1">
    <source>
        <dbReference type="SAM" id="MobiDB-lite"/>
    </source>
</evidence>
<accession>A0A396G6K1</accession>
<dbReference type="Proteomes" id="UP000284644">
    <property type="component" value="Unassembled WGS sequence"/>
</dbReference>
<evidence type="ECO:0000313" key="6">
    <source>
        <dbReference type="Proteomes" id="UP000283928"/>
    </source>
</evidence>
<feature type="signal peptide" evidence="2">
    <location>
        <begin position="1"/>
        <end position="45"/>
    </location>
</feature>
<dbReference type="EMBL" id="QSJW01000002">
    <property type="protein sequence ID" value="RHE15072.1"/>
    <property type="molecule type" value="Genomic_DNA"/>
</dbReference>
<evidence type="ECO:0000256" key="2">
    <source>
        <dbReference type="SAM" id="SignalP"/>
    </source>
</evidence>
<feature type="chain" id="PRO_5036074223" description="Tat pathway signal sequence domain protein" evidence="2">
    <location>
        <begin position="46"/>
        <end position="573"/>
    </location>
</feature>
<reference evidence="6 7" key="1">
    <citation type="submission" date="2018-08" db="EMBL/GenBank/DDBJ databases">
        <title>A genome reference for cultivated species of the human gut microbiota.</title>
        <authorList>
            <person name="Zou Y."/>
            <person name="Xue W."/>
            <person name="Luo G."/>
        </authorList>
    </citation>
    <scope>NUCLEOTIDE SEQUENCE [LARGE SCALE GENOMIC DNA]</scope>
    <source>
        <strain evidence="3 7">AF21-24</strain>
        <strain evidence="5 6">AM27-32LB</strain>
        <strain evidence="4 8">AM29-25AC</strain>
    </source>
</reference>
<dbReference type="EMBL" id="QRVV01000001">
    <property type="protein sequence ID" value="RGS76324.1"/>
    <property type="molecule type" value="Genomic_DNA"/>
</dbReference>
<dbReference type="AlphaFoldDB" id="A0A396G6K1"/>
<evidence type="ECO:0000313" key="7">
    <source>
        <dbReference type="Proteomes" id="UP000284242"/>
    </source>
</evidence>
<evidence type="ECO:0000313" key="5">
    <source>
        <dbReference type="EMBL" id="RHE76588.1"/>
    </source>
</evidence>
<feature type="compositionally biased region" description="Acidic residues" evidence="1">
    <location>
        <begin position="423"/>
        <end position="438"/>
    </location>
</feature>
<evidence type="ECO:0000313" key="3">
    <source>
        <dbReference type="EMBL" id="RGS76324.1"/>
    </source>
</evidence>
<evidence type="ECO:0000313" key="8">
    <source>
        <dbReference type="Proteomes" id="UP000284644"/>
    </source>
</evidence>
<protein>
    <recommendedName>
        <fullName evidence="9">Tat pathway signal sequence domain protein</fullName>
    </recommendedName>
</protein>
<dbReference type="Proteomes" id="UP000284242">
    <property type="component" value="Unassembled WGS sequence"/>
</dbReference>
<organism evidence="4 8">
    <name type="scientific">Blautia obeum</name>
    <dbReference type="NCBI Taxonomy" id="40520"/>
    <lineage>
        <taxon>Bacteria</taxon>
        <taxon>Bacillati</taxon>
        <taxon>Bacillota</taxon>
        <taxon>Clostridia</taxon>
        <taxon>Lachnospirales</taxon>
        <taxon>Lachnospiraceae</taxon>
        <taxon>Blautia</taxon>
    </lineage>
</organism>
<comment type="caution">
    <text evidence="4">The sequence shown here is derived from an EMBL/GenBank/DDBJ whole genome shotgun (WGS) entry which is preliminary data.</text>
</comment>
<gene>
    <name evidence="5" type="ORF">DW723_05345</name>
    <name evidence="4" type="ORF">DW767_03675</name>
    <name evidence="3" type="ORF">DWX77_00865</name>
</gene>
<feature type="region of interest" description="Disordered" evidence="1">
    <location>
        <begin position="419"/>
        <end position="440"/>
    </location>
</feature>
<dbReference type="EMBL" id="QSKO01000005">
    <property type="protein sequence ID" value="RHE76588.1"/>
    <property type="molecule type" value="Genomic_DNA"/>
</dbReference>
<name>A0A396G6K1_9FIRM</name>
<feature type="region of interest" description="Disordered" evidence="1">
    <location>
        <begin position="546"/>
        <end position="573"/>
    </location>
</feature>
<evidence type="ECO:0000313" key="4">
    <source>
        <dbReference type="EMBL" id="RHE15072.1"/>
    </source>
</evidence>